<protein>
    <recommendedName>
        <fullName evidence="4">Outer membrane protein beta-barrel domain-containing protein</fullName>
    </recommendedName>
</protein>
<feature type="chain" id="PRO_5008392269" description="Outer membrane protein beta-barrel domain-containing protein" evidence="1">
    <location>
        <begin position="23"/>
        <end position="314"/>
    </location>
</feature>
<feature type="signal peptide" evidence="1">
    <location>
        <begin position="1"/>
        <end position="22"/>
    </location>
</feature>
<dbReference type="RefSeq" id="WP_068761092.1">
    <property type="nucleotide sequence ID" value="NZ_LXIE01000004.1"/>
</dbReference>
<dbReference type="AlphaFoldDB" id="A0A1A9LGV8"/>
<accession>A0A1A9LGV8</accession>
<proteinExistence type="predicted"/>
<dbReference type="EMBL" id="LXIE01000004">
    <property type="protein sequence ID" value="OAD92124.1"/>
    <property type="molecule type" value="Genomic_DNA"/>
</dbReference>
<evidence type="ECO:0000256" key="1">
    <source>
        <dbReference type="SAM" id="SignalP"/>
    </source>
</evidence>
<keyword evidence="1" id="KW-0732">Signal</keyword>
<organism evidence="2 3">
    <name type="scientific">Aequorivita soesokkakensis</name>
    <dbReference type="NCBI Taxonomy" id="1385699"/>
    <lineage>
        <taxon>Bacteria</taxon>
        <taxon>Pseudomonadati</taxon>
        <taxon>Bacteroidota</taxon>
        <taxon>Flavobacteriia</taxon>
        <taxon>Flavobacteriales</taxon>
        <taxon>Flavobacteriaceae</taxon>
        <taxon>Aequorivita</taxon>
    </lineage>
</organism>
<dbReference type="STRING" id="1385699.A7A78_09365"/>
<keyword evidence="3" id="KW-1185">Reference proteome</keyword>
<evidence type="ECO:0000313" key="2">
    <source>
        <dbReference type="EMBL" id="OAD92124.1"/>
    </source>
</evidence>
<gene>
    <name evidence="2" type="ORF">A7A78_09365</name>
</gene>
<reference evidence="2 3" key="1">
    <citation type="submission" date="2016-05" db="EMBL/GenBank/DDBJ databases">
        <title>Genome sequencing of Vitellibacter soesokkakensis RSSK-12.</title>
        <authorList>
            <person name="Thevarajoo S."/>
            <person name="Selvaratnam C."/>
            <person name="Goh K.M."/>
            <person name="Chan K.-G."/>
            <person name="Chong C.S."/>
        </authorList>
    </citation>
    <scope>NUCLEOTIDE SEQUENCE [LARGE SCALE GENOMIC DNA]</scope>
    <source>
        <strain evidence="2 3">RSSK-12</strain>
    </source>
</reference>
<comment type="caution">
    <text evidence="2">The sequence shown here is derived from an EMBL/GenBank/DDBJ whole genome shotgun (WGS) entry which is preliminary data.</text>
</comment>
<dbReference type="OrthoDB" id="1114906at2"/>
<dbReference type="Proteomes" id="UP000077552">
    <property type="component" value="Unassembled WGS sequence"/>
</dbReference>
<name>A0A1A9LGV8_9FLAO</name>
<evidence type="ECO:0008006" key="4">
    <source>
        <dbReference type="Google" id="ProtNLM"/>
    </source>
</evidence>
<evidence type="ECO:0000313" key="3">
    <source>
        <dbReference type="Proteomes" id="UP000077552"/>
    </source>
</evidence>
<sequence length="314" mass="36212">MKKTIFISSLLLLFAFAMTAQTTDLARIEYLYLPFSKSDNSISRYRALVQAPIPINKEKKNYLVIGFEYRYVDINIKDNEDVLAFTEPIPNSNFRDNLVTSVQQIDAYLGYTWTAKNDWRFGLKFGPKFQSDFKDGLQSDDIIYEGAVYAIKDKKNDTTEGHKPYRLVLGLTYSNTPGRGFPLPILNYYKEFHPNWTYTLGVPKTNVRHYLNDNHKDAIQAFATLDNVYANIQQNFVPLSSQNSDGKVAESIQETIGLLGLGYEHFFTKHLLFYGYAAHSVYNDFRLEDADGNKIYKINTENSPYFRAGLKFKY</sequence>